<protein>
    <submittedName>
        <fullName evidence="1">7534_t:CDS:1</fullName>
    </submittedName>
</protein>
<dbReference type="AlphaFoldDB" id="A0A9N9CBB1"/>
<reference evidence="1" key="1">
    <citation type="submission" date="2021-06" db="EMBL/GenBank/DDBJ databases">
        <authorList>
            <person name="Kallberg Y."/>
            <person name="Tangrot J."/>
            <person name="Rosling A."/>
        </authorList>
    </citation>
    <scope>NUCLEOTIDE SEQUENCE</scope>
    <source>
        <strain evidence="1">87-6 pot B 2015</strain>
    </source>
</reference>
<organism evidence="1 2">
    <name type="scientific">Funneliformis mosseae</name>
    <name type="common">Endomycorrhizal fungus</name>
    <name type="synonym">Glomus mosseae</name>
    <dbReference type="NCBI Taxonomy" id="27381"/>
    <lineage>
        <taxon>Eukaryota</taxon>
        <taxon>Fungi</taxon>
        <taxon>Fungi incertae sedis</taxon>
        <taxon>Mucoromycota</taxon>
        <taxon>Glomeromycotina</taxon>
        <taxon>Glomeromycetes</taxon>
        <taxon>Glomerales</taxon>
        <taxon>Glomeraceae</taxon>
        <taxon>Funneliformis</taxon>
    </lineage>
</organism>
<proteinExistence type="predicted"/>
<evidence type="ECO:0000313" key="2">
    <source>
        <dbReference type="Proteomes" id="UP000789375"/>
    </source>
</evidence>
<sequence length="145" mass="17144">MDEYLTVENGIRDGVITQYMPIEILDKVSPEEVPDIQSIVPNAKIGYILEVDLEIPVHLHDFFANYPLMPKSRYLCSYNHQIYLERVNKIRLNSYDNKRWILLDGIQTLPYEYWRIGLYKYLVAFGISSEKAEERAMKVRLQVKE</sequence>
<gene>
    <name evidence="1" type="ORF">FMOSSE_LOCUS8763</name>
</gene>
<comment type="caution">
    <text evidence="1">The sequence shown here is derived from an EMBL/GenBank/DDBJ whole genome shotgun (WGS) entry which is preliminary data.</text>
</comment>
<name>A0A9N9CBB1_FUNMO</name>
<evidence type="ECO:0000313" key="1">
    <source>
        <dbReference type="EMBL" id="CAG8597396.1"/>
    </source>
</evidence>
<dbReference type="EMBL" id="CAJVPP010002361">
    <property type="protein sequence ID" value="CAG8597396.1"/>
    <property type="molecule type" value="Genomic_DNA"/>
</dbReference>
<accession>A0A9N9CBB1</accession>
<dbReference type="Proteomes" id="UP000789375">
    <property type="component" value="Unassembled WGS sequence"/>
</dbReference>
<keyword evidence="2" id="KW-1185">Reference proteome</keyword>